<evidence type="ECO:0000259" key="2">
    <source>
        <dbReference type="Pfam" id="PF25164"/>
    </source>
</evidence>
<comment type="caution">
    <text evidence="3">The sequence shown here is derived from an EMBL/GenBank/DDBJ whole genome shotgun (WGS) entry which is preliminary data.</text>
</comment>
<dbReference type="InterPro" id="IPR057253">
    <property type="entry name" value="CoiA-like_N"/>
</dbReference>
<keyword evidence="4" id="KW-1185">Reference proteome</keyword>
<dbReference type="Pfam" id="PF25164">
    <property type="entry name" value="CoiA_N"/>
    <property type="match status" value="1"/>
</dbReference>
<protein>
    <submittedName>
        <fullName evidence="3">Competence protein CoiA-like protein</fullName>
    </submittedName>
</protein>
<dbReference type="InterPro" id="IPR010330">
    <property type="entry name" value="CoiA_nuc"/>
</dbReference>
<feature type="domain" description="Competence protein CoiA-like N-terminal" evidence="2">
    <location>
        <begin position="36"/>
        <end position="78"/>
    </location>
</feature>
<organism evidence="3 4">
    <name type="scientific">Paenibacillus popilliae</name>
    <name type="common">Bacillus popilliae</name>
    <dbReference type="NCBI Taxonomy" id="78057"/>
    <lineage>
        <taxon>Bacteria</taxon>
        <taxon>Bacillati</taxon>
        <taxon>Bacillota</taxon>
        <taxon>Bacilli</taxon>
        <taxon>Bacillales</taxon>
        <taxon>Paenibacillaceae</taxon>
        <taxon>Paenibacillus</taxon>
    </lineage>
</organism>
<feature type="domain" description="Competence protein CoiA nuclease-like" evidence="1">
    <location>
        <begin position="85"/>
        <end position="233"/>
    </location>
</feature>
<dbReference type="Pfam" id="PF06054">
    <property type="entry name" value="CoiA_nuc"/>
    <property type="match status" value="1"/>
</dbReference>
<proteinExistence type="predicted"/>
<sequence length="513" mass="60486">MNEKPLIGYSDYKYGVVVLLRCISASKETMISTNCDAEVVAKLVKKRQLFCPNCGGDVIFKKGAVNTPHFAHRMAECEYVGHEPETKSHIKGKAILYEWLKGMFPTAFVQYEMHIPATGQIADIYVEHKDGVFAGLKWAFEFQHSPITITQWEERHKLYESVDIQDFWIFDKAKFMKFSSARDFTDARKRTKFDEHIYDKTGLLYFLDVEKSEFTFEFNYTKTSRTILVGRYDRTQYFTYHNPRENTVPLSNVSVRKCKTFDYSVLVTDSLESYMEDRLRHVLYILTQKARKKKEELYLVRLVDKGKYARTTYGDKFTDRFKAIIEDYDGKLTYYQELYDPDDDFYDKELELIREDVINLSIEEFFSKYKRIIETSIADSEDYKVLKTSDDISLRVLTELDYAVDFSSVGFLKEQGDMNLQEYLTIRYKDKVSIVEYAYTQHRDTLDNLEKWNKDFVNEILSDINRRICVYDSSPTAMDYAMKFRYLDSIDEVENCILQIKEKLDIPHPLTTG</sequence>
<reference evidence="3 4" key="1">
    <citation type="submission" date="2018-03" db="EMBL/GenBank/DDBJ databases">
        <title>Aerobic endospore-forming bacteria genome sequencing and assembly.</title>
        <authorList>
            <person name="Cavalcante D.A."/>
            <person name="Driks A."/>
            <person name="Putonti C."/>
            <person name="De-Souza M.T."/>
        </authorList>
    </citation>
    <scope>NUCLEOTIDE SEQUENCE [LARGE SCALE GENOMIC DNA]</scope>
    <source>
        <strain evidence="3 4">SDF0028</strain>
    </source>
</reference>
<evidence type="ECO:0000313" key="3">
    <source>
        <dbReference type="EMBL" id="TQR47235.1"/>
    </source>
</evidence>
<dbReference type="EMBL" id="SADY01000001">
    <property type="protein sequence ID" value="TQR47235.1"/>
    <property type="molecule type" value="Genomic_DNA"/>
</dbReference>
<accession>A0ABY3AX96</accession>
<dbReference type="Proteomes" id="UP000316208">
    <property type="component" value="Unassembled WGS sequence"/>
</dbReference>
<evidence type="ECO:0000313" key="4">
    <source>
        <dbReference type="Proteomes" id="UP000316208"/>
    </source>
</evidence>
<gene>
    <name evidence="3" type="ORF">C7Y44_01490</name>
</gene>
<evidence type="ECO:0000259" key="1">
    <source>
        <dbReference type="Pfam" id="PF06054"/>
    </source>
</evidence>
<name>A0ABY3AX96_PAEPP</name>